<dbReference type="Gene3D" id="3.40.1740.10">
    <property type="entry name" value="VC0467-like"/>
    <property type="match status" value="1"/>
</dbReference>
<sequence>MKLEKHNFFKVDHTPVQPAEGKVLVSDPSLNDFYFSRSVILLTEHNEKGSVGFVLNKPVQASLSELLDGFPLFLSHVSVGGPVSPNSVHYIHTLGELVPGSKHLFEDLFWGGDFDELKRLIREGAVQSHQIKFFFGYSGWTGDQLISELSIDSWVVTTLDAVAIMQPGHDLWKMTVEGLGDDFRIWLNYPENPIMN</sequence>
<dbReference type="Pfam" id="PF02622">
    <property type="entry name" value="DUF179"/>
    <property type="match status" value="1"/>
</dbReference>
<evidence type="ECO:0000256" key="1">
    <source>
        <dbReference type="ARBA" id="ARBA00009600"/>
    </source>
</evidence>
<dbReference type="RefSeq" id="WP_170830038.1">
    <property type="nucleotide sequence ID" value="NZ_FMYP01000024.1"/>
</dbReference>
<keyword evidence="3" id="KW-1185">Reference proteome</keyword>
<protein>
    <submittedName>
        <fullName evidence="2">Putative transcriptional regulator</fullName>
    </submittedName>
</protein>
<dbReference type="InterPro" id="IPR003774">
    <property type="entry name" value="AlgH-like"/>
</dbReference>
<dbReference type="STRING" id="1640674.SAMN05216323_102444"/>
<comment type="similarity">
    <text evidence="1">Belongs to the UPF0301 (AlgH) family.</text>
</comment>
<evidence type="ECO:0000313" key="2">
    <source>
        <dbReference type="EMBL" id="SDC29152.1"/>
    </source>
</evidence>
<proteinExistence type="inferred from homology"/>
<reference evidence="2 3" key="1">
    <citation type="submission" date="2016-09" db="EMBL/GenBank/DDBJ databases">
        <authorList>
            <person name="Capua I."/>
            <person name="De Benedictis P."/>
            <person name="Joannis T."/>
            <person name="Lombin L.H."/>
            <person name="Cattoli G."/>
        </authorList>
    </citation>
    <scope>NUCLEOTIDE SEQUENCE [LARGE SCALE GENOMIC DNA]</scope>
    <source>
        <strain evidence="2 3">A7P-90m</strain>
    </source>
</reference>
<dbReference type="PANTHER" id="PTHR30327:SF1">
    <property type="entry name" value="UPF0301 PROTEIN YQGE"/>
    <property type="match status" value="1"/>
</dbReference>
<gene>
    <name evidence="2" type="ORF">SAMN05216323_102444</name>
</gene>
<dbReference type="AlphaFoldDB" id="A0A1G6KDJ1"/>
<evidence type="ECO:0000313" key="3">
    <source>
        <dbReference type="Proteomes" id="UP000199452"/>
    </source>
</evidence>
<name>A0A1G6KDJ1_9BACT</name>
<dbReference type="EMBL" id="FMYP01000024">
    <property type="protein sequence ID" value="SDC29152.1"/>
    <property type="molecule type" value="Genomic_DNA"/>
</dbReference>
<accession>A0A1G6KDJ1</accession>
<dbReference type="PANTHER" id="PTHR30327">
    <property type="entry name" value="UNCHARACTERIZED PROTEIN YQGE"/>
    <property type="match status" value="1"/>
</dbReference>
<dbReference type="Proteomes" id="UP000199452">
    <property type="component" value="Unassembled WGS sequence"/>
</dbReference>
<dbReference type="SUPFAM" id="SSF143456">
    <property type="entry name" value="VC0467-like"/>
    <property type="match status" value="1"/>
</dbReference>
<dbReference type="GO" id="GO:0005829">
    <property type="term" value="C:cytosol"/>
    <property type="evidence" value="ECO:0007669"/>
    <property type="project" value="TreeGrafter"/>
</dbReference>
<organism evidence="2 3">
    <name type="scientific">Williamwhitmania taraxaci</name>
    <dbReference type="NCBI Taxonomy" id="1640674"/>
    <lineage>
        <taxon>Bacteria</taxon>
        <taxon>Pseudomonadati</taxon>
        <taxon>Bacteroidota</taxon>
        <taxon>Bacteroidia</taxon>
        <taxon>Bacteroidales</taxon>
        <taxon>Williamwhitmaniaceae</taxon>
        <taxon>Williamwhitmania</taxon>
    </lineage>
</organism>